<evidence type="ECO:0000256" key="2">
    <source>
        <dbReference type="ARBA" id="ARBA00012286"/>
    </source>
</evidence>
<gene>
    <name evidence="9" type="ORF">ACFFH7_43300</name>
</gene>
<dbReference type="EMBL" id="JBHLUD010000016">
    <property type="protein sequence ID" value="MFC0548396.1"/>
    <property type="molecule type" value="Genomic_DNA"/>
</dbReference>
<feature type="domain" description="Arginosuccinate synthase C-terminal" evidence="8">
    <location>
        <begin position="72"/>
        <end position="139"/>
    </location>
</feature>
<keyword evidence="10" id="KW-1185">Reference proteome</keyword>
<dbReference type="InterPro" id="IPR024074">
    <property type="entry name" value="AS_cat/multimer_dom_body"/>
</dbReference>
<reference evidence="9 10" key="1">
    <citation type="submission" date="2024-09" db="EMBL/GenBank/DDBJ databases">
        <authorList>
            <person name="Sun Q."/>
            <person name="Mori K."/>
        </authorList>
    </citation>
    <scope>NUCLEOTIDE SEQUENCE [LARGE SCALE GENOMIC DNA]</scope>
    <source>
        <strain evidence="9 10">TBRC 1432</strain>
    </source>
</reference>
<dbReference type="RefSeq" id="WP_273943793.1">
    <property type="nucleotide sequence ID" value="NZ_CP097263.1"/>
</dbReference>
<dbReference type="Pfam" id="PF20979">
    <property type="entry name" value="Arginosuc_syn_C"/>
    <property type="match status" value="1"/>
</dbReference>
<evidence type="ECO:0000256" key="3">
    <source>
        <dbReference type="ARBA" id="ARBA00022571"/>
    </source>
</evidence>
<evidence type="ECO:0000256" key="5">
    <source>
        <dbReference type="ARBA" id="ARBA00022605"/>
    </source>
</evidence>
<sequence>MNDADFCRQAVQANALVPGPELWSPSTAFTGSDDVEIVITFEHGVPVAIDGETVTMTQAVQELNWRVGGRHQPGAATLIDAHMRLEEATIEPDLLAFKRRIERRWAELVADGRWASPLKEALDAFIAASQDRVSGEVRLDPRDRLSPAA</sequence>
<dbReference type="InterPro" id="IPR048268">
    <property type="entry name" value="Arginosuc_syn_C"/>
</dbReference>
<evidence type="ECO:0000259" key="8">
    <source>
        <dbReference type="Pfam" id="PF20979"/>
    </source>
</evidence>
<dbReference type="Gene3D" id="3.90.1260.10">
    <property type="entry name" value="Argininosuccinate synthetase, chain A, domain 2"/>
    <property type="match status" value="2"/>
</dbReference>
<evidence type="ECO:0000313" key="9">
    <source>
        <dbReference type="EMBL" id="MFC0548396.1"/>
    </source>
</evidence>
<evidence type="ECO:0000313" key="10">
    <source>
        <dbReference type="Proteomes" id="UP001589810"/>
    </source>
</evidence>
<dbReference type="PANTHER" id="PTHR11587:SF2">
    <property type="entry name" value="ARGININOSUCCINATE SYNTHASE"/>
    <property type="match status" value="1"/>
</dbReference>
<keyword evidence="5" id="KW-0028">Amino-acid biosynthesis</keyword>
<dbReference type="InterPro" id="IPR001518">
    <property type="entry name" value="Arginosuc_synth"/>
</dbReference>
<dbReference type="Proteomes" id="UP001589810">
    <property type="component" value="Unassembled WGS sequence"/>
</dbReference>
<evidence type="ECO:0000256" key="1">
    <source>
        <dbReference type="ARBA" id="ARBA00004967"/>
    </source>
</evidence>
<dbReference type="EC" id="6.3.4.5" evidence="2"/>
<proteinExistence type="predicted"/>
<dbReference type="PANTHER" id="PTHR11587">
    <property type="entry name" value="ARGININOSUCCINATE SYNTHASE"/>
    <property type="match status" value="1"/>
</dbReference>
<comment type="caution">
    <text evidence="9">The sequence shown here is derived from an EMBL/GenBank/DDBJ whole genome shotgun (WGS) entry which is preliminary data.</text>
</comment>
<keyword evidence="3" id="KW-0055">Arginine biosynthesis</keyword>
<accession>A0ABV6N8W1</accession>
<evidence type="ECO:0000256" key="4">
    <source>
        <dbReference type="ARBA" id="ARBA00022598"/>
    </source>
</evidence>
<comment type="pathway">
    <text evidence="1">Amino-acid biosynthesis; L-arginine biosynthesis; L-arginine from L-ornithine and carbamoyl phosphate: step 2/3.</text>
</comment>
<evidence type="ECO:0000256" key="7">
    <source>
        <dbReference type="ARBA" id="ARBA00022840"/>
    </source>
</evidence>
<evidence type="ECO:0000256" key="6">
    <source>
        <dbReference type="ARBA" id="ARBA00022741"/>
    </source>
</evidence>
<organism evidence="9 10">
    <name type="scientific">Kutzneria chonburiensis</name>
    <dbReference type="NCBI Taxonomy" id="1483604"/>
    <lineage>
        <taxon>Bacteria</taxon>
        <taxon>Bacillati</taxon>
        <taxon>Actinomycetota</taxon>
        <taxon>Actinomycetes</taxon>
        <taxon>Pseudonocardiales</taxon>
        <taxon>Pseudonocardiaceae</taxon>
        <taxon>Kutzneria</taxon>
    </lineage>
</organism>
<keyword evidence="4" id="KW-0436">Ligase</keyword>
<keyword evidence="7" id="KW-0067">ATP-binding</keyword>
<name>A0ABV6N8W1_9PSEU</name>
<dbReference type="SUPFAM" id="SSF69864">
    <property type="entry name" value="Argininosuccinate synthetase, C-terminal domain"/>
    <property type="match status" value="1"/>
</dbReference>
<protein>
    <recommendedName>
        <fullName evidence="2">argininosuccinate synthase</fullName>
        <ecNumber evidence="2">6.3.4.5</ecNumber>
    </recommendedName>
</protein>
<keyword evidence="6" id="KW-0547">Nucleotide-binding</keyword>